<sequence length="213" mass="23378">MMTLYGYWRSTAAYRVRIALNLKGISAKQVSVHLVKDGGQQHTPTYVLKNPTHLVPALELADGTVLTQSLAIIDYLEALQPDPALLPSNPVARAKVLAAAHVVAMDIHPVNNLRVVSHLTDAFGADAEAKRQWMCHWMDKGFAALEQMVAKDSRFAFGDTPSLADICLVAQYYNARRWGLDLAPYPRLTEIEETCLALPAFAAAKPEAQPDAE</sequence>
<dbReference type="InterPro" id="IPR034333">
    <property type="entry name" value="GST_Zeta_N"/>
</dbReference>
<dbReference type="SUPFAM" id="SSF52833">
    <property type="entry name" value="Thioredoxin-like"/>
    <property type="match status" value="1"/>
</dbReference>
<dbReference type="PROSITE" id="PS50404">
    <property type="entry name" value="GST_NTER"/>
    <property type="match status" value="1"/>
</dbReference>
<protein>
    <submittedName>
        <fullName evidence="4">Maleylacetoacetate isomerase</fullName>
    </submittedName>
</protein>
<reference evidence="4 5" key="1">
    <citation type="submission" date="2016-10" db="EMBL/GenBank/DDBJ databases">
        <authorList>
            <person name="de Groot N.N."/>
        </authorList>
    </citation>
    <scope>NUCLEOTIDE SEQUENCE [LARGE SCALE GENOMIC DNA]</scope>
    <source>
        <strain evidence="4 5">DSM 29439</strain>
    </source>
</reference>
<dbReference type="InterPro" id="IPR036282">
    <property type="entry name" value="Glutathione-S-Trfase_C_sf"/>
</dbReference>
<dbReference type="InterPro" id="IPR040079">
    <property type="entry name" value="Glutathione_S-Trfase"/>
</dbReference>
<dbReference type="GO" id="GO:0006749">
    <property type="term" value="P:glutathione metabolic process"/>
    <property type="evidence" value="ECO:0007669"/>
    <property type="project" value="TreeGrafter"/>
</dbReference>
<organism evidence="4 5">
    <name type="scientific">Aliiroseovarius sediminilitoris</name>
    <dbReference type="NCBI Taxonomy" id="1173584"/>
    <lineage>
        <taxon>Bacteria</taxon>
        <taxon>Pseudomonadati</taxon>
        <taxon>Pseudomonadota</taxon>
        <taxon>Alphaproteobacteria</taxon>
        <taxon>Rhodobacterales</taxon>
        <taxon>Paracoccaceae</taxon>
        <taxon>Aliiroseovarius</taxon>
    </lineage>
</organism>
<dbReference type="EMBL" id="FOJB01000001">
    <property type="protein sequence ID" value="SEV89532.1"/>
    <property type="molecule type" value="Genomic_DNA"/>
</dbReference>
<dbReference type="Gene3D" id="3.40.30.10">
    <property type="entry name" value="Glutaredoxin"/>
    <property type="match status" value="1"/>
</dbReference>
<dbReference type="InterPro" id="IPR005955">
    <property type="entry name" value="GST_Zeta"/>
</dbReference>
<evidence type="ECO:0000259" key="3">
    <source>
        <dbReference type="PROSITE" id="PS50405"/>
    </source>
</evidence>
<proteinExistence type="inferred from homology"/>
<dbReference type="GO" id="GO:0006559">
    <property type="term" value="P:L-phenylalanine catabolic process"/>
    <property type="evidence" value="ECO:0007669"/>
    <property type="project" value="TreeGrafter"/>
</dbReference>
<comment type="similarity">
    <text evidence="1">Belongs to the GST superfamily. Zeta family.</text>
</comment>
<dbReference type="SFLD" id="SFLDG00358">
    <property type="entry name" value="Main_(cytGST)"/>
    <property type="match status" value="1"/>
</dbReference>
<dbReference type="NCBIfam" id="TIGR01262">
    <property type="entry name" value="maiA"/>
    <property type="match status" value="1"/>
</dbReference>
<dbReference type="InterPro" id="IPR034330">
    <property type="entry name" value="GST_Zeta_C"/>
</dbReference>
<dbReference type="Proteomes" id="UP000199650">
    <property type="component" value="Unassembled WGS sequence"/>
</dbReference>
<dbReference type="InterPro" id="IPR004045">
    <property type="entry name" value="Glutathione_S-Trfase_N"/>
</dbReference>
<dbReference type="Gene3D" id="1.20.1050.10">
    <property type="match status" value="1"/>
</dbReference>
<gene>
    <name evidence="4" type="ORF">SAMN05444851_0161</name>
</gene>
<evidence type="ECO:0000259" key="2">
    <source>
        <dbReference type="PROSITE" id="PS50404"/>
    </source>
</evidence>
<dbReference type="AlphaFoldDB" id="A0A1I0MPA0"/>
<dbReference type="SUPFAM" id="SSF47616">
    <property type="entry name" value="GST C-terminal domain-like"/>
    <property type="match status" value="1"/>
</dbReference>
<dbReference type="GO" id="GO:0016034">
    <property type="term" value="F:maleylacetoacetate isomerase activity"/>
    <property type="evidence" value="ECO:0007669"/>
    <property type="project" value="TreeGrafter"/>
</dbReference>
<dbReference type="PROSITE" id="PS50405">
    <property type="entry name" value="GST_CTER"/>
    <property type="match status" value="1"/>
</dbReference>
<feature type="domain" description="GST C-terminal" evidence="3">
    <location>
        <begin position="89"/>
        <end position="213"/>
    </location>
</feature>
<dbReference type="GO" id="GO:0004364">
    <property type="term" value="F:glutathione transferase activity"/>
    <property type="evidence" value="ECO:0007669"/>
    <property type="project" value="TreeGrafter"/>
</dbReference>
<dbReference type="PANTHER" id="PTHR42673">
    <property type="entry name" value="MALEYLACETOACETATE ISOMERASE"/>
    <property type="match status" value="1"/>
</dbReference>
<dbReference type="PANTHER" id="PTHR42673:SF21">
    <property type="entry name" value="GLUTATHIONE S-TRANSFERASE YFCF"/>
    <property type="match status" value="1"/>
</dbReference>
<keyword evidence="5" id="KW-1185">Reference proteome</keyword>
<dbReference type="STRING" id="1173584.SAMN05444851_0161"/>
<dbReference type="InterPro" id="IPR010987">
    <property type="entry name" value="Glutathione-S-Trfase_C-like"/>
</dbReference>
<dbReference type="Pfam" id="PF13417">
    <property type="entry name" value="GST_N_3"/>
    <property type="match status" value="1"/>
</dbReference>
<evidence type="ECO:0000313" key="4">
    <source>
        <dbReference type="EMBL" id="SEV89532.1"/>
    </source>
</evidence>
<dbReference type="FunFam" id="1.20.1050.10:FF:000017">
    <property type="entry name" value="Maleylacetoacetate isomerase"/>
    <property type="match status" value="1"/>
</dbReference>
<name>A0A1I0MPA0_9RHOB</name>
<dbReference type="GO" id="GO:0005737">
    <property type="term" value="C:cytoplasm"/>
    <property type="evidence" value="ECO:0007669"/>
    <property type="project" value="InterPro"/>
</dbReference>
<dbReference type="CDD" id="cd03042">
    <property type="entry name" value="GST_N_Zeta"/>
    <property type="match status" value="1"/>
</dbReference>
<evidence type="ECO:0000256" key="1">
    <source>
        <dbReference type="ARBA" id="ARBA00010007"/>
    </source>
</evidence>
<feature type="domain" description="GST N-terminal" evidence="2">
    <location>
        <begin position="1"/>
        <end position="84"/>
    </location>
</feature>
<keyword evidence="4" id="KW-0413">Isomerase</keyword>
<dbReference type="CDD" id="cd03191">
    <property type="entry name" value="GST_C_Zeta"/>
    <property type="match status" value="1"/>
</dbReference>
<evidence type="ECO:0000313" key="5">
    <source>
        <dbReference type="Proteomes" id="UP000199650"/>
    </source>
</evidence>
<dbReference type="Pfam" id="PF13410">
    <property type="entry name" value="GST_C_2"/>
    <property type="match status" value="1"/>
</dbReference>
<accession>A0A1I0MPA0</accession>
<dbReference type="InterPro" id="IPR036249">
    <property type="entry name" value="Thioredoxin-like_sf"/>
</dbReference>
<dbReference type="SFLD" id="SFLDS00019">
    <property type="entry name" value="Glutathione_Transferase_(cytos"/>
    <property type="match status" value="1"/>
</dbReference>